<dbReference type="SUPFAM" id="SSF110857">
    <property type="entry name" value="Gamma-glutamyl cyclotransferase-like"/>
    <property type="match status" value="1"/>
</dbReference>
<dbReference type="Pfam" id="PF04752">
    <property type="entry name" value="ChaC"/>
    <property type="match status" value="1"/>
</dbReference>
<comment type="similarity">
    <text evidence="1">Belongs to the gamma-glutamylcyclotransferase family. ChaC subfamily.</text>
</comment>
<dbReference type="STRING" id="30019.A0A0M4F8A9"/>
<dbReference type="GO" id="GO:0005737">
    <property type="term" value="C:cytoplasm"/>
    <property type="evidence" value="ECO:0007669"/>
    <property type="project" value="TreeGrafter"/>
</dbReference>
<dbReference type="SMR" id="A0A0M4F8A9"/>
<evidence type="ECO:0000313" key="7">
    <source>
        <dbReference type="EMBL" id="ALC48575.1"/>
    </source>
</evidence>
<reference evidence="7 8" key="1">
    <citation type="submission" date="2015-08" db="EMBL/GenBank/DDBJ databases">
        <title>Ancestral chromatin configuration constrains chromatin evolution on differentiating sex chromosomes in Drosophila.</title>
        <authorList>
            <person name="Zhou Q."/>
            <person name="Bachtrog D."/>
        </authorList>
    </citation>
    <scope>NUCLEOTIDE SEQUENCE [LARGE SCALE GENOMIC DNA]</scope>
    <source>
        <tissue evidence="7">Whole larvae</tissue>
    </source>
</reference>
<evidence type="ECO:0000313" key="8">
    <source>
        <dbReference type="Proteomes" id="UP000494163"/>
    </source>
</evidence>
<evidence type="ECO:0000256" key="5">
    <source>
        <dbReference type="ARBA" id="ARBA00045227"/>
    </source>
</evidence>
<keyword evidence="8" id="KW-1185">Reference proteome</keyword>
<evidence type="ECO:0000256" key="2">
    <source>
        <dbReference type="ARBA" id="ARBA00012344"/>
    </source>
</evidence>
<name>A0A0M4F8A9_DROBS</name>
<sequence length="306" mass="35353">MMFRFVQGLSVGLSMDTNKLPAVAAHIYRQHFAELATSRYEPEPNSLFLESFDQQRSNQQQNIASTLQDVWIFGYGSLVWKADFPYIDRRRGYVCGYRRRFYQHSIDHRGVPEKPGRVVTLLPGDATVDRVYGVAYRIAASQKANVLDHLDYREKNGYERCKLEFHEYPTTTMPIEVIMYVATQGNDSYAGAVWQVPRIAKQIFTAAGPSGPNREYLFNLYMAMSVLFPDAVDEHLTELMHCVKRCIELEEPLLLERALCRRITVILNECLTEEQTLAQRLEGLQEECLQPGWRERLLSQELELDS</sequence>
<dbReference type="Gene3D" id="3.10.490.10">
    <property type="entry name" value="Gamma-glutamyl cyclotransferase-like"/>
    <property type="match status" value="1"/>
</dbReference>
<organism evidence="7 8">
    <name type="scientific">Drosophila busckii</name>
    <name type="common">Fruit fly</name>
    <dbReference type="NCBI Taxonomy" id="30019"/>
    <lineage>
        <taxon>Eukaryota</taxon>
        <taxon>Metazoa</taxon>
        <taxon>Ecdysozoa</taxon>
        <taxon>Arthropoda</taxon>
        <taxon>Hexapoda</taxon>
        <taxon>Insecta</taxon>
        <taxon>Pterygota</taxon>
        <taxon>Neoptera</taxon>
        <taxon>Endopterygota</taxon>
        <taxon>Diptera</taxon>
        <taxon>Brachycera</taxon>
        <taxon>Muscomorpha</taxon>
        <taxon>Ephydroidea</taxon>
        <taxon>Drosophilidae</taxon>
        <taxon>Drosophila</taxon>
    </lineage>
</organism>
<comment type="function">
    <text evidence="5">Catalyzes the cleavage of glutathione into 5-oxo-L-proline and a Cys-Gly dipeptide. Acts specifically on glutathione, but not on other gamma-glutamyl peptides.</text>
</comment>
<evidence type="ECO:0000256" key="1">
    <source>
        <dbReference type="ARBA" id="ARBA00009662"/>
    </source>
</evidence>
<dbReference type="EC" id="4.3.2.7" evidence="2"/>
<dbReference type="OMA" id="YIDRRRG"/>
<dbReference type="PANTHER" id="PTHR12192">
    <property type="entry name" value="CATION TRANSPORT PROTEIN CHAC-RELATED"/>
    <property type="match status" value="1"/>
</dbReference>
<evidence type="ECO:0000256" key="3">
    <source>
        <dbReference type="ARBA" id="ARBA00023239"/>
    </source>
</evidence>
<gene>
    <name evidence="7" type="ORF">Dbus_chrXg431</name>
</gene>
<accession>A0A0M4F8A9</accession>
<evidence type="ECO:0000256" key="6">
    <source>
        <dbReference type="ARBA" id="ARBA00048073"/>
    </source>
</evidence>
<dbReference type="CDD" id="cd06661">
    <property type="entry name" value="GGCT_like"/>
    <property type="match status" value="1"/>
</dbReference>
<dbReference type="InterPro" id="IPR006840">
    <property type="entry name" value="ChaC"/>
</dbReference>
<proteinExistence type="inferred from homology"/>
<dbReference type="InterPro" id="IPR013024">
    <property type="entry name" value="GGCT-like"/>
</dbReference>
<dbReference type="GO" id="GO:0061928">
    <property type="term" value="F:glutathione specific gamma-glutamylcyclotransferase activity"/>
    <property type="evidence" value="ECO:0007669"/>
    <property type="project" value="UniProtKB-EC"/>
</dbReference>
<comment type="catalytic activity">
    <reaction evidence="6">
        <text>glutathione = L-cysteinylglycine + 5-oxo-L-proline</text>
        <dbReference type="Rhea" id="RHEA:47724"/>
        <dbReference type="ChEBI" id="CHEBI:57925"/>
        <dbReference type="ChEBI" id="CHEBI:58402"/>
        <dbReference type="ChEBI" id="CHEBI:61694"/>
        <dbReference type="EC" id="4.3.2.7"/>
    </reaction>
</comment>
<keyword evidence="3" id="KW-0456">Lyase</keyword>
<evidence type="ECO:0000256" key="4">
    <source>
        <dbReference type="ARBA" id="ARBA00043195"/>
    </source>
</evidence>
<protein>
    <recommendedName>
        <fullName evidence="2">glutathione-specific gamma-glutamylcyclotransferase</fullName>
        <ecNumber evidence="2">4.3.2.7</ecNumber>
    </recommendedName>
    <alternativeName>
        <fullName evidence="4">Cation transport regulator-like protein 2</fullName>
    </alternativeName>
</protein>
<dbReference type="EMBL" id="CP012528">
    <property type="protein sequence ID" value="ALC48575.1"/>
    <property type="molecule type" value="Genomic_DNA"/>
</dbReference>
<dbReference type="PANTHER" id="PTHR12192:SF2">
    <property type="entry name" value="GLUTATHIONE-SPECIFIC GAMMA-GLUTAMYLCYCLOTRANSFERASE 2"/>
    <property type="match status" value="1"/>
</dbReference>
<dbReference type="InterPro" id="IPR036568">
    <property type="entry name" value="GGCT-like_sf"/>
</dbReference>
<dbReference type="AlphaFoldDB" id="A0A0M4F8A9"/>
<dbReference type="OrthoDB" id="1933483at2759"/>
<dbReference type="GO" id="GO:0006751">
    <property type="term" value="P:glutathione catabolic process"/>
    <property type="evidence" value="ECO:0007669"/>
    <property type="project" value="InterPro"/>
</dbReference>
<dbReference type="Proteomes" id="UP000494163">
    <property type="component" value="Chromosome X"/>
</dbReference>